<keyword evidence="1" id="KW-0812">Transmembrane</keyword>
<name>F0QVY8_VULM7</name>
<dbReference type="eggNOG" id="arCOG13924">
    <property type="taxonomic scope" value="Archaea"/>
</dbReference>
<sequence>MYFVNYLVVSLIFALSPGVYMDLIEKMSELRILISRLETKYPELSELSSLINDIITKCVSLSDVLLNIYSIADSAIHELIFEKDPISINLNSILIRKYLDIINSSDDLNDALARVTPQERQLLIDAIKVLKKRGAIDLDINYDNEGLKVKIINKISNENS</sequence>
<reference evidence="2 3" key="1">
    <citation type="journal article" date="2011" name="J. Bacteriol.">
        <title>Complete genome sequence of 'Vulcanisaeta moutnovskia' strain 768-28, a novel member of the hyperthermophilic crenarchaeal genus vulcanisaeta.</title>
        <authorList>
            <person name="Gumerov V.M."/>
            <person name="Mardanov A.V."/>
            <person name="Beletsky A.V."/>
            <person name="Prokofeva M.I."/>
            <person name="Bonch-Osmolovskaya E.A."/>
            <person name="Ravin N.V."/>
            <person name="Skryabin K.G."/>
        </authorList>
    </citation>
    <scope>NUCLEOTIDE SEQUENCE [LARGE SCALE GENOMIC DNA]</scope>
    <source>
        <strain evidence="2 3">768-28</strain>
    </source>
</reference>
<gene>
    <name evidence="2" type="ordered locus">VMUT_0701</name>
</gene>
<dbReference type="AlphaFoldDB" id="F0QVY8"/>
<keyword evidence="1" id="KW-1133">Transmembrane helix</keyword>
<dbReference type="STRING" id="985053.VMUT_0701"/>
<accession>F0QVY8</accession>
<keyword evidence="1" id="KW-0472">Membrane</keyword>
<dbReference type="HOGENOM" id="CLU_1830697_0_0_2"/>
<proteinExistence type="predicted"/>
<protein>
    <submittedName>
        <fullName evidence="2">Uncharacterized protein</fullName>
    </submittedName>
</protein>
<feature type="transmembrane region" description="Helical" evidence="1">
    <location>
        <begin position="6"/>
        <end position="24"/>
    </location>
</feature>
<dbReference type="EMBL" id="CP002529">
    <property type="protein sequence ID" value="ADY00912.1"/>
    <property type="molecule type" value="Genomic_DNA"/>
</dbReference>
<keyword evidence="3" id="KW-1185">Reference proteome</keyword>
<evidence type="ECO:0000313" key="2">
    <source>
        <dbReference type="EMBL" id="ADY00912.1"/>
    </source>
</evidence>
<organism evidence="2 3">
    <name type="scientific">Vulcanisaeta moutnovskia (strain 768-28)</name>
    <dbReference type="NCBI Taxonomy" id="985053"/>
    <lineage>
        <taxon>Archaea</taxon>
        <taxon>Thermoproteota</taxon>
        <taxon>Thermoprotei</taxon>
        <taxon>Thermoproteales</taxon>
        <taxon>Thermoproteaceae</taxon>
        <taxon>Vulcanisaeta</taxon>
    </lineage>
</organism>
<evidence type="ECO:0000256" key="1">
    <source>
        <dbReference type="SAM" id="Phobius"/>
    </source>
</evidence>
<dbReference type="Proteomes" id="UP000007485">
    <property type="component" value="Chromosome"/>
</dbReference>
<dbReference type="KEGG" id="vmo:VMUT_0701"/>
<evidence type="ECO:0000313" key="3">
    <source>
        <dbReference type="Proteomes" id="UP000007485"/>
    </source>
</evidence>